<dbReference type="Proteomes" id="UP001178507">
    <property type="component" value="Unassembled WGS sequence"/>
</dbReference>
<feature type="domain" description="C962R-like N-terminal AEP" evidence="1">
    <location>
        <begin position="652"/>
        <end position="857"/>
    </location>
</feature>
<dbReference type="Pfam" id="PF23162">
    <property type="entry name" value="AEP_C962R"/>
    <property type="match status" value="1"/>
</dbReference>
<keyword evidence="3" id="KW-1185">Reference proteome</keyword>
<dbReference type="InterPro" id="IPR056443">
    <property type="entry name" value="AEP_C962R"/>
</dbReference>
<name>A0AA36JCC4_9DINO</name>
<gene>
    <name evidence="2" type="ORF">EVOR1521_LOCUS25814</name>
</gene>
<evidence type="ECO:0000313" key="3">
    <source>
        <dbReference type="Proteomes" id="UP001178507"/>
    </source>
</evidence>
<evidence type="ECO:0000313" key="2">
    <source>
        <dbReference type="EMBL" id="CAJ1403064.1"/>
    </source>
</evidence>
<dbReference type="AlphaFoldDB" id="A0AA36JCC4"/>
<dbReference type="EMBL" id="CAUJNA010003479">
    <property type="protein sequence ID" value="CAJ1403064.1"/>
    <property type="molecule type" value="Genomic_DNA"/>
</dbReference>
<accession>A0AA36JCC4</accession>
<sequence length="1127" mass="129234">MAFPTEEKDPLVPVDVRQEWAGFDLVKVGGEKLLSCKRGNLVLLSGCITTTAPMKQKANFDITVGQVPIHCVPKRFVPFVAPTAMSRYEGIRQCSTSATVRRDGRLVINFSKNTNPMVLHFSGLAFNVGEPVQEIEFLQLDPKESKLTLRPSDDPPAIQCEGKIVTLQGCLQEAAYGFASQNIARLPEGFRPRREIRCMAPLLRRCQEDFGQCDLADQSIALTLKPDGTVAVQGGNIHMVDQKGNMRVLPQKKAGMLSFDGIRFFLGNDAVPIELSSLLKTEEEKKKDEKKNKLLQLFGPRVKNTAVACKQDGIILLEGSLDWDANRPLHNKQVIATLPKGYWPRRRETFFTRGCQEERRRVDIDVYGRIFCTEGADRASDGGGGYVDLSGILFIGAAQPPSGAPLDPDTDDLRLVYNPNTSEVPASSFKGRELLEKFIKRCNVYEWKLLHNAMARGAGRRMLTPLGDSVKIRGWERGNEYNLGKREHSLWRDCLKGPLGERYGISTWHTLMHLSYRKLDEVLDCCPDLGDEGRRHIKGIKRTLEGEWERSRRPGLTFRHLESLAQEIADQMSRHWDFRAQLQGLLKNDFRAPSTIEHLFPRHVNRSQAEIIKANVHEKDFHRFEEIRQFFFLHETTGSNMTHCTLMGAQDMFTTTGKWHFPDAKEVQMQLFENIAWLAERNIYHYISERQTPRFPFIEDFDIQAEVDWKEPDPGQIRPDPPDELILQKPQRDGDEVFGDPGLFLKYRAMAIHMIYPQIENLYCLVYSASGYNKGKEMMKSSFHLVWPQLVVDPDRAPVIRYVTLGIYKNETNKPGSPLNQMQRRLMELHESNEWELVFDSTTINARNGLRLPYSDKASMVVKDPGDREKIKRGELSKNSAFKVRITEGRPSRAVGRLDFTFRKDEDGQDVLEDARWVADERSYTRAEWIKMGSCRRDQNSQEATEITPWQLGPDVMKMLPKKPGEKYYREYDENLEGFTTHVPYPNIMRCSLPTREFVDIWDEQLAEEMDALEEEMEPELRVRIAGQWVSITEDQAIWRAPAVTQFPDKFPDWDWGVGSYKLLRPAELTYIRKKGKIILDGPKDVLEPLLRVLALCRTEPDDHPIMPIYDVTKMERYPGSCWGATN</sequence>
<comment type="caution">
    <text evidence="2">The sequence shown here is derived from an EMBL/GenBank/DDBJ whole genome shotgun (WGS) entry which is preliminary data.</text>
</comment>
<reference evidence="2" key="1">
    <citation type="submission" date="2023-08" db="EMBL/GenBank/DDBJ databases">
        <authorList>
            <person name="Chen Y."/>
            <person name="Shah S."/>
            <person name="Dougan E. K."/>
            <person name="Thang M."/>
            <person name="Chan C."/>
        </authorList>
    </citation>
    <scope>NUCLEOTIDE SEQUENCE</scope>
</reference>
<evidence type="ECO:0000259" key="1">
    <source>
        <dbReference type="Pfam" id="PF23162"/>
    </source>
</evidence>
<organism evidence="2 3">
    <name type="scientific">Effrenium voratum</name>
    <dbReference type="NCBI Taxonomy" id="2562239"/>
    <lineage>
        <taxon>Eukaryota</taxon>
        <taxon>Sar</taxon>
        <taxon>Alveolata</taxon>
        <taxon>Dinophyceae</taxon>
        <taxon>Suessiales</taxon>
        <taxon>Symbiodiniaceae</taxon>
        <taxon>Effrenium</taxon>
    </lineage>
</organism>
<proteinExistence type="predicted"/>
<protein>
    <recommendedName>
        <fullName evidence="1">C962R-like N-terminal AEP domain-containing protein</fullName>
    </recommendedName>
</protein>